<accession>X0YVX2</accession>
<evidence type="ECO:0000259" key="1">
    <source>
        <dbReference type="Pfam" id="PF01895"/>
    </source>
</evidence>
<proteinExistence type="predicted"/>
<dbReference type="EMBL" id="BART01007605">
    <property type="protein sequence ID" value="GAG60370.1"/>
    <property type="molecule type" value="Genomic_DNA"/>
</dbReference>
<dbReference type="PANTHER" id="PTHR42930">
    <property type="entry name" value="PHOSPHATE-SPECIFIC TRANSPORT SYSTEM ACCESSORY PROTEIN PHOU"/>
    <property type="match status" value="1"/>
</dbReference>
<comment type="caution">
    <text evidence="2">The sequence shown here is derived from an EMBL/GenBank/DDBJ whole genome shotgun (WGS) entry which is preliminary data.</text>
</comment>
<sequence length="100" mass="11330">MGKSAREMLKESLDSFARKDVNLAISVCKEDKEVDSLRDQVIRELITYMISDPSTIERSIQLISIGRNLERVADLATNIAEDVVFTVKGEVIKHHRGEKE</sequence>
<dbReference type="GO" id="GO:0030643">
    <property type="term" value="P:intracellular phosphate ion homeostasis"/>
    <property type="evidence" value="ECO:0007669"/>
    <property type="project" value="InterPro"/>
</dbReference>
<protein>
    <recommendedName>
        <fullName evidence="1">PhoU domain-containing protein</fullName>
    </recommendedName>
</protein>
<gene>
    <name evidence="2" type="ORF">S01H4_17282</name>
</gene>
<dbReference type="SUPFAM" id="SSF109755">
    <property type="entry name" value="PhoU-like"/>
    <property type="match status" value="1"/>
</dbReference>
<name>X0YVX2_9ZZZZ</name>
<dbReference type="InterPro" id="IPR026022">
    <property type="entry name" value="PhoU_dom"/>
</dbReference>
<dbReference type="GO" id="GO:0045936">
    <property type="term" value="P:negative regulation of phosphate metabolic process"/>
    <property type="evidence" value="ECO:0007669"/>
    <property type="project" value="InterPro"/>
</dbReference>
<dbReference type="PANTHER" id="PTHR42930:SF3">
    <property type="entry name" value="PHOSPHATE-SPECIFIC TRANSPORT SYSTEM ACCESSORY PROTEIN PHOU"/>
    <property type="match status" value="1"/>
</dbReference>
<organism evidence="2">
    <name type="scientific">marine sediment metagenome</name>
    <dbReference type="NCBI Taxonomy" id="412755"/>
    <lineage>
        <taxon>unclassified sequences</taxon>
        <taxon>metagenomes</taxon>
        <taxon>ecological metagenomes</taxon>
    </lineage>
</organism>
<dbReference type="InterPro" id="IPR028366">
    <property type="entry name" value="PhoU"/>
</dbReference>
<dbReference type="InterPro" id="IPR038078">
    <property type="entry name" value="PhoU-like_sf"/>
</dbReference>
<dbReference type="Pfam" id="PF01895">
    <property type="entry name" value="PhoU"/>
    <property type="match status" value="1"/>
</dbReference>
<feature type="domain" description="PhoU" evidence="1">
    <location>
        <begin position="1"/>
        <end position="83"/>
    </location>
</feature>
<evidence type="ECO:0000313" key="2">
    <source>
        <dbReference type="EMBL" id="GAG60370.1"/>
    </source>
</evidence>
<reference evidence="2" key="1">
    <citation type="journal article" date="2014" name="Front. Microbiol.">
        <title>High frequency of phylogenetically diverse reductive dehalogenase-homologous genes in deep subseafloor sedimentary metagenomes.</title>
        <authorList>
            <person name="Kawai M."/>
            <person name="Futagami T."/>
            <person name="Toyoda A."/>
            <person name="Takaki Y."/>
            <person name="Nishi S."/>
            <person name="Hori S."/>
            <person name="Arai W."/>
            <person name="Tsubouchi T."/>
            <person name="Morono Y."/>
            <person name="Uchiyama I."/>
            <person name="Ito T."/>
            <person name="Fujiyama A."/>
            <person name="Inagaki F."/>
            <person name="Takami H."/>
        </authorList>
    </citation>
    <scope>NUCLEOTIDE SEQUENCE</scope>
    <source>
        <strain evidence="2">Expedition CK06-06</strain>
    </source>
</reference>
<dbReference type="AlphaFoldDB" id="X0YVX2"/>
<dbReference type="Gene3D" id="1.20.58.220">
    <property type="entry name" value="Phosphate transport system protein phou homolog 2, domain 2"/>
    <property type="match status" value="1"/>
</dbReference>